<evidence type="ECO:0000313" key="2">
    <source>
        <dbReference type="Proteomes" id="UP001321473"/>
    </source>
</evidence>
<name>A0AAQ4EBF7_AMBAM</name>
<dbReference type="EMBL" id="JARKHS020019066">
    <property type="protein sequence ID" value="KAK8771943.1"/>
    <property type="molecule type" value="Genomic_DNA"/>
</dbReference>
<dbReference type="AlphaFoldDB" id="A0AAQ4EBF7"/>
<gene>
    <name evidence="1" type="ORF">V5799_024813</name>
</gene>
<protein>
    <submittedName>
        <fullName evidence="1">Uncharacterized protein</fullName>
    </submittedName>
</protein>
<dbReference type="Proteomes" id="UP001321473">
    <property type="component" value="Unassembled WGS sequence"/>
</dbReference>
<comment type="caution">
    <text evidence="1">The sequence shown here is derived from an EMBL/GenBank/DDBJ whole genome shotgun (WGS) entry which is preliminary data.</text>
</comment>
<organism evidence="1 2">
    <name type="scientific">Amblyomma americanum</name>
    <name type="common">Lone star tick</name>
    <dbReference type="NCBI Taxonomy" id="6943"/>
    <lineage>
        <taxon>Eukaryota</taxon>
        <taxon>Metazoa</taxon>
        <taxon>Ecdysozoa</taxon>
        <taxon>Arthropoda</taxon>
        <taxon>Chelicerata</taxon>
        <taxon>Arachnida</taxon>
        <taxon>Acari</taxon>
        <taxon>Parasitiformes</taxon>
        <taxon>Ixodida</taxon>
        <taxon>Ixodoidea</taxon>
        <taxon>Ixodidae</taxon>
        <taxon>Amblyomminae</taxon>
        <taxon>Amblyomma</taxon>
    </lineage>
</organism>
<proteinExistence type="predicted"/>
<evidence type="ECO:0000313" key="1">
    <source>
        <dbReference type="EMBL" id="KAK8771943.1"/>
    </source>
</evidence>
<sequence>MRLLPVELLLWSTSGFTRRTLRRVVAHRLLFNGSSYSITSARVAAAQRLMSFTAKHRPQTAPLETQPLV</sequence>
<keyword evidence="2" id="KW-1185">Reference proteome</keyword>
<accession>A0AAQ4EBF7</accession>
<reference evidence="1 2" key="1">
    <citation type="journal article" date="2023" name="Arcadia Sci">
        <title>De novo assembly of a long-read Amblyomma americanum tick genome.</title>
        <authorList>
            <person name="Chou S."/>
            <person name="Poskanzer K.E."/>
            <person name="Rollins M."/>
            <person name="Thuy-Boun P.S."/>
        </authorList>
    </citation>
    <scope>NUCLEOTIDE SEQUENCE [LARGE SCALE GENOMIC DNA]</scope>
    <source>
        <strain evidence="1">F_SG_1</strain>
        <tissue evidence="1">Salivary glands</tissue>
    </source>
</reference>